<reference evidence="2" key="1">
    <citation type="journal article" date="2021" name="PeerJ">
        <title>Extensive microbial diversity within the chicken gut microbiome revealed by metagenomics and culture.</title>
        <authorList>
            <person name="Gilroy R."/>
            <person name="Ravi A."/>
            <person name="Getino M."/>
            <person name="Pursley I."/>
            <person name="Horton D.L."/>
            <person name="Alikhan N.F."/>
            <person name="Baker D."/>
            <person name="Gharbi K."/>
            <person name="Hall N."/>
            <person name="Watson M."/>
            <person name="Adriaenssens E.M."/>
            <person name="Foster-Nyarko E."/>
            <person name="Jarju S."/>
            <person name="Secka A."/>
            <person name="Antonio M."/>
            <person name="Oren A."/>
            <person name="Chaudhuri R.R."/>
            <person name="La Ragione R."/>
            <person name="Hildebrand F."/>
            <person name="Pallen M.J."/>
        </authorList>
    </citation>
    <scope>NUCLEOTIDE SEQUENCE</scope>
    <source>
        <strain evidence="2">ChiBcec2-3848</strain>
    </source>
</reference>
<dbReference type="Proteomes" id="UP000823886">
    <property type="component" value="Unassembled WGS sequence"/>
</dbReference>
<name>A0A9D2PR17_9FIRM</name>
<evidence type="ECO:0000259" key="1">
    <source>
        <dbReference type="Pfam" id="PF07090"/>
    </source>
</evidence>
<reference evidence="2" key="2">
    <citation type="submission" date="2021-04" db="EMBL/GenBank/DDBJ databases">
        <authorList>
            <person name="Gilroy R."/>
        </authorList>
    </citation>
    <scope>NUCLEOTIDE SEQUENCE</scope>
    <source>
        <strain evidence="2">ChiBcec2-3848</strain>
    </source>
</reference>
<sequence length="258" mass="28805">MRILYAGDACTKIGPVYMASPFNLEVKGMSHHIWGMPLIQALTERGHEVEHMTCEQAIADFPRTVEDLQKYDALIISDCECEVLSLYPFWVEGVPQPTTNRLKAIRDYVKAGGSLLMIGGWTSFSGRFGHGGYYDTPVEEALPVTCLKGADDRVEMPEGAAVQVMVKGHPVLEGIPWEKAPGFEGFNKIIPKQEAEVLATVGDDEKQYPLVVTWEYGKGRSMAFASDCSPHWAASFQAWEYYGQFWCQALEWLGKAEK</sequence>
<dbReference type="PANTHER" id="PTHR37947:SF1">
    <property type="entry name" value="BLL2462 PROTEIN"/>
    <property type="match status" value="1"/>
</dbReference>
<organism evidence="2 3">
    <name type="scientific">Candidatus Blautia merdavium</name>
    <dbReference type="NCBI Taxonomy" id="2838494"/>
    <lineage>
        <taxon>Bacteria</taxon>
        <taxon>Bacillati</taxon>
        <taxon>Bacillota</taxon>
        <taxon>Clostridia</taxon>
        <taxon>Lachnospirales</taxon>
        <taxon>Lachnospiraceae</taxon>
        <taxon>Blautia</taxon>
    </lineage>
</organism>
<feature type="domain" description="Putative glutamine amidotransferase" evidence="1">
    <location>
        <begin position="30"/>
        <end position="253"/>
    </location>
</feature>
<accession>A0A9D2PR17</accession>
<dbReference type="Pfam" id="PF07090">
    <property type="entry name" value="GATase1_like"/>
    <property type="match status" value="1"/>
</dbReference>
<evidence type="ECO:0000313" key="3">
    <source>
        <dbReference type="Proteomes" id="UP000823886"/>
    </source>
</evidence>
<proteinExistence type="predicted"/>
<dbReference type="SUPFAM" id="SSF52317">
    <property type="entry name" value="Class I glutamine amidotransferase-like"/>
    <property type="match status" value="1"/>
</dbReference>
<comment type="caution">
    <text evidence="2">The sequence shown here is derived from an EMBL/GenBank/DDBJ whole genome shotgun (WGS) entry which is preliminary data.</text>
</comment>
<gene>
    <name evidence="2" type="ORF">H9753_14590</name>
</gene>
<dbReference type="AlphaFoldDB" id="A0A9D2PR17"/>
<dbReference type="PANTHER" id="PTHR37947">
    <property type="entry name" value="BLL2462 PROTEIN"/>
    <property type="match status" value="1"/>
</dbReference>
<dbReference type="CDD" id="cd03143">
    <property type="entry name" value="A4_beta-galactosidase_middle_domain"/>
    <property type="match status" value="1"/>
</dbReference>
<evidence type="ECO:0000313" key="2">
    <source>
        <dbReference type="EMBL" id="HJC64819.1"/>
    </source>
</evidence>
<protein>
    <submittedName>
        <fullName evidence="2">Cytoplasmic protein</fullName>
    </submittedName>
</protein>
<dbReference type="InterPro" id="IPR029062">
    <property type="entry name" value="Class_I_gatase-like"/>
</dbReference>
<dbReference type="InterPro" id="IPR010768">
    <property type="entry name" value="GATase1-like"/>
</dbReference>
<dbReference type="Gene3D" id="3.40.50.880">
    <property type="match status" value="1"/>
</dbReference>
<dbReference type="EMBL" id="DWVZ01000206">
    <property type="protein sequence ID" value="HJC64819.1"/>
    <property type="molecule type" value="Genomic_DNA"/>
</dbReference>